<dbReference type="Proteomes" id="UP000230837">
    <property type="component" value="Unassembled WGS sequence"/>
</dbReference>
<comment type="caution">
    <text evidence="2">The sequence shown here is derived from an EMBL/GenBank/DDBJ whole genome shotgun (WGS) entry which is preliminary data.</text>
</comment>
<dbReference type="Gene3D" id="1.50.10.10">
    <property type="match status" value="1"/>
</dbReference>
<sequence length="667" mass="75672">MARAITLGNGNLLVGMDYRGQVRDLYFPMVGQTNHVSGASGIFLHRIGVFVDEKMYWLDDPVWEITVGATGDSVIGGFLAISESLGISLQSRDAVHNENNIFLRNFTITNTSTQKRQIKIFFSQQFRIAESRRGDTAFYDPRVGAIIHYKGKDTFLINATKNGIQFTEYNVGLFGIEGKEGTYLDAEDGRLEKNPIEHGSVDSVIGFTCEFDKNGYDEISYWIACGSSIPEVHDLDAYILRETPLRLIESTDDYWQAWLSKVDRDLSPLSPALQTLYRRSLITIRVHADNRGGIIASSDTDMLHHGRDTYSYVWPRDGALIANSLDRAGYPEVAERFFSFIAQCREPAGYLMHKYLTDGSLGSSWHPWLQKGIAKLPIQEDETATVLYMLWQHYEIDRNLEFIESLYNSFIEPAAKFLGDYIESTTGLPQASYDLWEEKYGTSTYTSASVYGALIVSARFANLLGKENDARTYLAIAQRLQSAILEHLYDSDLKMFVKQVIHNEDGDLEYDRTIDASSFYGIIFFEVLDIDDERIKDSFSTIEKTIQVAGDSHGFVRYQNDAYYMMQDADSPNPWVITTLWMAQYYIKKATKSADLKPAFDLLNWTASHASSTNVLAEQMHPHTRKHLSTSPLIWSHAEYVLAVNAYLDKLIELQDIKNTASKNQSF</sequence>
<dbReference type="EMBL" id="PFHR01000053">
    <property type="protein sequence ID" value="PIW97200.1"/>
    <property type="molecule type" value="Genomic_DNA"/>
</dbReference>
<evidence type="ECO:0000313" key="2">
    <source>
        <dbReference type="EMBL" id="PIW97200.1"/>
    </source>
</evidence>
<dbReference type="GO" id="GO:0004553">
    <property type="term" value="F:hydrolase activity, hydrolyzing O-glycosyl compounds"/>
    <property type="evidence" value="ECO:0007669"/>
    <property type="project" value="UniProtKB-ARBA"/>
</dbReference>
<dbReference type="InterPro" id="IPR008928">
    <property type="entry name" value="6-hairpin_glycosidase_sf"/>
</dbReference>
<evidence type="ECO:0000259" key="1">
    <source>
        <dbReference type="Pfam" id="PF00723"/>
    </source>
</evidence>
<organism evidence="2 3">
    <name type="scientific">Candidatus Kaiserbacteria bacterium CG_4_8_14_3_um_filter_38_9</name>
    <dbReference type="NCBI Taxonomy" id="1974599"/>
    <lineage>
        <taxon>Bacteria</taxon>
        <taxon>Candidatus Kaiseribacteriota</taxon>
    </lineage>
</organism>
<dbReference type="SUPFAM" id="SSF48208">
    <property type="entry name" value="Six-hairpin glycosidases"/>
    <property type="match status" value="1"/>
</dbReference>
<dbReference type="Pfam" id="PF00723">
    <property type="entry name" value="Glyco_hydro_15"/>
    <property type="match status" value="1"/>
</dbReference>
<dbReference type="InterPro" id="IPR012341">
    <property type="entry name" value="6hp_glycosidase-like_sf"/>
</dbReference>
<dbReference type="InterPro" id="IPR011613">
    <property type="entry name" value="GH15-like"/>
</dbReference>
<feature type="domain" description="GH15-like" evidence="1">
    <location>
        <begin position="276"/>
        <end position="643"/>
    </location>
</feature>
<dbReference type="GO" id="GO:0005975">
    <property type="term" value="P:carbohydrate metabolic process"/>
    <property type="evidence" value="ECO:0007669"/>
    <property type="project" value="InterPro"/>
</dbReference>
<name>A0A2M7IPJ2_9BACT</name>
<dbReference type="PANTHER" id="PTHR31616:SF13">
    <property type="entry name" value="GLUCAN 1,4-ALPHA-GLUCOSIDASE"/>
    <property type="match status" value="1"/>
</dbReference>
<dbReference type="PANTHER" id="PTHR31616">
    <property type="entry name" value="TREHALASE"/>
    <property type="match status" value="1"/>
</dbReference>
<accession>A0A2M7IPJ2</accession>
<evidence type="ECO:0000313" key="3">
    <source>
        <dbReference type="Proteomes" id="UP000230837"/>
    </source>
</evidence>
<keyword evidence="2" id="KW-0378">Hydrolase</keyword>
<reference evidence="3" key="1">
    <citation type="submission" date="2017-09" db="EMBL/GenBank/DDBJ databases">
        <title>Depth-based differentiation of microbial function through sediment-hosted aquifers and enrichment of novel symbionts in the deep terrestrial subsurface.</title>
        <authorList>
            <person name="Probst A.J."/>
            <person name="Ladd B."/>
            <person name="Jarett J.K."/>
            <person name="Geller-Mcgrath D.E."/>
            <person name="Sieber C.M.K."/>
            <person name="Emerson J.B."/>
            <person name="Anantharaman K."/>
            <person name="Thomas B.C."/>
            <person name="Malmstrom R."/>
            <person name="Stieglmeier M."/>
            <person name="Klingl A."/>
            <person name="Woyke T."/>
            <person name="Ryan C.M."/>
            <person name="Banfield J.F."/>
        </authorList>
    </citation>
    <scope>NUCLEOTIDE SEQUENCE [LARGE SCALE GENOMIC DNA]</scope>
</reference>
<gene>
    <name evidence="2" type="ORF">COZ82_00870</name>
</gene>
<proteinExistence type="predicted"/>
<protein>
    <submittedName>
        <fullName evidence="2">Glycoside hydrolase family 15</fullName>
    </submittedName>
</protein>
<dbReference type="AlphaFoldDB" id="A0A2M7IPJ2"/>